<dbReference type="HOGENOM" id="CLU_3140620_0_0_6"/>
<evidence type="ECO:0000313" key="2">
    <source>
        <dbReference type="Proteomes" id="UP000000753"/>
    </source>
</evidence>
<gene>
    <name evidence="1" type="ordered locus">swp_0093</name>
</gene>
<sequence length="49" mass="5027">MMAVVEKTLLGLVCVAQPILKLAGELSGPALKRAPKVIAVSKVQLLGDG</sequence>
<keyword evidence="2" id="KW-1185">Reference proteome</keyword>
<accession>B8CGU5</accession>
<dbReference type="EMBL" id="CP000472">
    <property type="protein sequence ID" value="ACJ26938.1"/>
    <property type="molecule type" value="Genomic_DNA"/>
</dbReference>
<dbReference type="KEGG" id="swp:swp_0093"/>
<evidence type="ECO:0000313" key="1">
    <source>
        <dbReference type="EMBL" id="ACJ26938.1"/>
    </source>
</evidence>
<dbReference type="Proteomes" id="UP000000753">
    <property type="component" value="Chromosome"/>
</dbReference>
<reference evidence="1 2" key="1">
    <citation type="journal article" date="2008" name="PLoS ONE">
        <title>Environmental adaptation: genomic analysis of the piezotolerant and psychrotolerant deep-sea iron reducing bacterium Shewanella piezotolerans WP3.</title>
        <authorList>
            <person name="Wang F."/>
            <person name="Wang J."/>
            <person name="Jian H."/>
            <person name="Zhang B."/>
            <person name="Li S."/>
            <person name="Wang F."/>
            <person name="Zeng X."/>
            <person name="Gao L."/>
            <person name="Bartlett D.H."/>
            <person name="Yu J."/>
            <person name="Hu S."/>
            <person name="Xiao X."/>
        </authorList>
    </citation>
    <scope>NUCLEOTIDE SEQUENCE [LARGE SCALE GENOMIC DNA]</scope>
    <source>
        <strain evidence="2">WP3 / JCM 13877</strain>
    </source>
</reference>
<organism evidence="1 2">
    <name type="scientific">Shewanella piezotolerans (strain WP3 / JCM 13877)</name>
    <dbReference type="NCBI Taxonomy" id="225849"/>
    <lineage>
        <taxon>Bacteria</taxon>
        <taxon>Pseudomonadati</taxon>
        <taxon>Pseudomonadota</taxon>
        <taxon>Gammaproteobacteria</taxon>
        <taxon>Alteromonadales</taxon>
        <taxon>Shewanellaceae</taxon>
        <taxon>Shewanella</taxon>
    </lineage>
</organism>
<protein>
    <submittedName>
        <fullName evidence="1">Uncharacterized protein</fullName>
    </submittedName>
</protein>
<dbReference type="AlphaFoldDB" id="B8CGU5"/>
<proteinExistence type="predicted"/>
<name>B8CGU5_SHEPW</name>